<dbReference type="PROSITE" id="PS00595">
    <property type="entry name" value="AA_TRANSFER_CLASS_5"/>
    <property type="match status" value="1"/>
</dbReference>
<dbReference type="Gene3D" id="1.10.260.50">
    <property type="match status" value="1"/>
</dbReference>
<evidence type="ECO:0000256" key="10">
    <source>
        <dbReference type="SAM" id="MobiDB-lite"/>
    </source>
</evidence>
<keyword evidence="13" id="KW-1185">Reference proteome</keyword>
<dbReference type="Gene3D" id="3.90.1150.10">
    <property type="entry name" value="Aspartate Aminotransferase, domain 1"/>
    <property type="match status" value="1"/>
</dbReference>
<evidence type="ECO:0000313" key="12">
    <source>
        <dbReference type="EMBL" id="MBB3194484.1"/>
    </source>
</evidence>
<keyword evidence="4" id="KW-0479">Metal-binding</keyword>
<comment type="similarity">
    <text evidence="2">Belongs to the class-V pyridoxal-phosphate-dependent aminotransferase family. NifS/IscS subfamily.</text>
</comment>
<reference evidence="12 13" key="1">
    <citation type="submission" date="2020-08" db="EMBL/GenBank/DDBJ databases">
        <title>Genomic Encyclopedia of Type Strains, Phase III (KMG-III): the genomes of soil and plant-associated and newly described type strains.</title>
        <authorList>
            <person name="Whitman W."/>
        </authorList>
    </citation>
    <scope>NUCLEOTIDE SEQUENCE [LARGE SCALE GENOMIC DNA]</scope>
    <source>
        <strain evidence="12 13">CECT 7247</strain>
    </source>
</reference>
<dbReference type="SUPFAM" id="SSF53383">
    <property type="entry name" value="PLP-dependent transferases"/>
    <property type="match status" value="1"/>
</dbReference>
<dbReference type="EC" id="2.8.1.7" evidence="3"/>
<dbReference type="InterPro" id="IPR001279">
    <property type="entry name" value="Metallo-B-lactamas"/>
</dbReference>
<feature type="compositionally biased region" description="Low complexity" evidence="10">
    <location>
        <begin position="431"/>
        <end position="443"/>
    </location>
</feature>
<gene>
    <name evidence="12" type="ORF">FHS28_001880</name>
</gene>
<dbReference type="Pfam" id="PF00266">
    <property type="entry name" value="Aminotran_5"/>
    <property type="match status" value="2"/>
</dbReference>
<dbReference type="SMART" id="SM00450">
    <property type="entry name" value="RHOD"/>
    <property type="match status" value="1"/>
</dbReference>
<dbReference type="Pfam" id="PF00581">
    <property type="entry name" value="Rhodanese"/>
    <property type="match status" value="1"/>
</dbReference>
<dbReference type="PANTHER" id="PTHR11601">
    <property type="entry name" value="CYSTEINE DESULFURYLASE FAMILY MEMBER"/>
    <property type="match status" value="1"/>
</dbReference>
<evidence type="ECO:0000256" key="6">
    <source>
        <dbReference type="ARBA" id="ARBA00023004"/>
    </source>
</evidence>
<dbReference type="InterPro" id="IPR015424">
    <property type="entry name" value="PyrdxlP-dep_Trfase"/>
</dbReference>
<name>A0ABR6GQZ3_9BURK</name>
<keyword evidence="5" id="KW-0663">Pyridoxal phosphate</keyword>
<dbReference type="SUPFAM" id="SSF52821">
    <property type="entry name" value="Rhodanese/Cell cycle control phosphatase"/>
    <property type="match status" value="1"/>
</dbReference>
<dbReference type="InterPro" id="IPR001763">
    <property type="entry name" value="Rhodanese-like_dom"/>
</dbReference>
<comment type="caution">
    <text evidence="12">The sequence shown here is derived from an EMBL/GenBank/DDBJ whole genome shotgun (WGS) entry which is preliminary data.</text>
</comment>
<dbReference type="EMBL" id="JACHXO010000003">
    <property type="protein sequence ID" value="MBB3194484.1"/>
    <property type="molecule type" value="Genomic_DNA"/>
</dbReference>
<feature type="region of interest" description="Disordered" evidence="10">
    <location>
        <begin position="418"/>
        <end position="443"/>
    </location>
</feature>
<evidence type="ECO:0000256" key="1">
    <source>
        <dbReference type="ARBA" id="ARBA00001933"/>
    </source>
</evidence>
<dbReference type="Gene3D" id="3.40.250.10">
    <property type="entry name" value="Rhodanese-like domain"/>
    <property type="match status" value="1"/>
</dbReference>
<dbReference type="InterPro" id="IPR036866">
    <property type="entry name" value="RibonucZ/Hydroxyglut_hydro"/>
</dbReference>
<protein>
    <recommendedName>
        <fullName evidence="3">cysteine desulfurase</fullName>
        <ecNumber evidence="3">2.8.1.7</ecNumber>
    </recommendedName>
</protein>
<evidence type="ECO:0000256" key="8">
    <source>
        <dbReference type="ARBA" id="ARBA00050776"/>
    </source>
</evidence>
<dbReference type="Gene3D" id="3.60.15.10">
    <property type="entry name" value="Ribonuclease Z/Hydroxyacylglutathione hydrolase-like"/>
    <property type="match status" value="1"/>
</dbReference>
<dbReference type="InterPro" id="IPR000192">
    <property type="entry name" value="Aminotrans_V_dom"/>
</dbReference>
<accession>A0ABR6GQZ3</accession>
<dbReference type="SUPFAM" id="SSF56281">
    <property type="entry name" value="Metallo-hydrolase/oxidoreductase"/>
    <property type="match status" value="1"/>
</dbReference>
<dbReference type="Pfam" id="PF00753">
    <property type="entry name" value="Lactamase_B"/>
    <property type="match status" value="1"/>
</dbReference>
<evidence type="ECO:0000256" key="3">
    <source>
        <dbReference type="ARBA" id="ARBA00012239"/>
    </source>
</evidence>
<feature type="domain" description="Rhodanese" evidence="11">
    <location>
        <begin position="718"/>
        <end position="810"/>
    </location>
</feature>
<sequence length="810" mass="84772">MDIYLDANATTPVLPAAREAALAVMAETFGNPSSIHGAGLKVRALMDEVRATGRRVLDAPTGRLLFTSGATEGIQTAVLSALMHLRQQRSSATSSAALSGDPALLHRIPHPAPHRVLYGATEHKAVPEALAHWNEVLGLGLEIMAIPVGLDGRHDLRWLRDHMDGTGLVCTMAANNETGVITDIDGVADALQGHNALWLVDGVQALGKLPLHLIRRRIDYAPFSGHKLYAPKGIGMLYVREGAPFTPLLAGGGQESASRSGTENTAGIAALGAVLKALESGNTFGKAAVLLGYRDQLVQALRDAFPGVIFNAPFDITLPTTLNVSVPGLSARTLLDLFDAAGIRASGGSACGAAKAQPSYVLQAMGLPQAQTASAVRLSFGPADAPAVIAEACRRLRACGEALTAACQPFAATRAAGGSSAMDGETAGQTATPTSAGADAPAAGDSERITRWVVDGACCYAVWDATSNQCVIIDPLPELTGPLLQWVTCREARVAAVLDTHGHGDHASSAPQLRDRLADRLLATGPLDALGWPEQSDGIALGSLQLKRLSVPGHTVDSTAYLLEDAQGLSAVFIGDTVMPGALGRSDFPVSAPLSYVDSLHLLHRLIGRDTLLLPGHDYDNRFATTLAIECAAQPLLEGVLTGRLQAPEFTTAKADLERHLPPTQYQTIACGARIAAGEGEACVNITQAEVAAALAKASNTSNDSNESPAMGAPRLPTPTRLVLVDVREAYEHQMGPLARRWPVAAQADVQVVPLSQLLNQLPSWQALPAETTLVFCCRSGNRSTQAARALRRLGHAQAYSLVGGLALLP</sequence>
<evidence type="ECO:0000256" key="7">
    <source>
        <dbReference type="ARBA" id="ARBA00023014"/>
    </source>
</evidence>
<comment type="catalytic activity">
    <reaction evidence="8">
        <text>(sulfur carrier)-H + L-cysteine = (sulfur carrier)-SH + L-alanine</text>
        <dbReference type="Rhea" id="RHEA:43892"/>
        <dbReference type="Rhea" id="RHEA-COMP:14737"/>
        <dbReference type="Rhea" id="RHEA-COMP:14739"/>
        <dbReference type="ChEBI" id="CHEBI:29917"/>
        <dbReference type="ChEBI" id="CHEBI:35235"/>
        <dbReference type="ChEBI" id="CHEBI:57972"/>
        <dbReference type="ChEBI" id="CHEBI:64428"/>
        <dbReference type="EC" id="2.8.1.7"/>
    </reaction>
</comment>
<dbReference type="InterPro" id="IPR015421">
    <property type="entry name" value="PyrdxlP-dep_Trfase_major"/>
</dbReference>
<evidence type="ECO:0000313" key="13">
    <source>
        <dbReference type="Proteomes" id="UP000574369"/>
    </source>
</evidence>
<proteinExistence type="inferred from homology"/>
<organism evidence="12 13">
    <name type="scientific">Roseateles terrae</name>
    <dbReference type="NCBI Taxonomy" id="431060"/>
    <lineage>
        <taxon>Bacteria</taxon>
        <taxon>Pseudomonadati</taxon>
        <taxon>Pseudomonadota</taxon>
        <taxon>Betaproteobacteria</taxon>
        <taxon>Burkholderiales</taxon>
        <taxon>Sphaerotilaceae</taxon>
        <taxon>Roseateles</taxon>
    </lineage>
</organism>
<dbReference type="InterPro" id="IPR015422">
    <property type="entry name" value="PyrdxlP-dep_Trfase_small"/>
</dbReference>
<dbReference type="Proteomes" id="UP000574369">
    <property type="component" value="Unassembled WGS sequence"/>
</dbReference>
<evidence type="ECO:0000256" key="2">
    <source>
        <dbReference type="ARBA" id="ARBA00006490"/>
    </source>
</evidence>
<evidence type="ECO:0000256" key="4">
    <source>
        <dbReference type="ARBA" id="ARBA00022723"/>
    </source>
</evidence>
<comment type="cofactor">
    <cofactor evidence="1 9">
        <name>pyridoxal 5'-phosphate</name>
        <dbReference type="ChEBI" id="CHEBI:597326"/>
    </cofactor>
</comment>
<dbReference type="SMART" id="SM00849">
    <property type="entry name" value="Lactamase_B"/>
    <property type="match status" value="1"/>
</dbReference>
<dbReference type="PANTHER" id="PTHR11601:SF34">
    <property type="entry name" value="CYSTEINE DESULFURASE"/>
    <property type="match status" value="1"/>
</dbReference>
<dbReference type="RefSeq" id="WP_088454564.1">
    <property type="nucleotide sequence ID" value="NZ_JACHXO010000003.1"/>
</dbReference>
<evidence type="ECO:0000256" key="5">
    <source>
        <dbReference type="ARBA" id="ARBA00022898"/>
    </source>
</evidence>
<dbReference type="PROSITE" id="PS50206">
    <property type="entry name" value="RHODANESE_3"/>
    <property type="match status" value="1"/>
</dbReference>
<keyword evidence="7" id="KW-0411">Iron-sulfur</keyword>
<dbReference type="InterPro" id="IPR020578">
    <property type="entry name" value="Aminotrans_V_PyrdxlP_BS"/>
</dbReference>
<keyword evidence="6" id="KW-0408">Iron</keyword>
<dbReference type="InterPro" id="IPR036873">
    <property type="entry name" value="Rhodanese-like_dom_sf"/>
</dbReference>
<dbReference type="CDD" id="cd00158">
    <property type="entry name" value="RHOD"/>
    <property type="match status" value="1"/>
</dbReference>
<dbReference type="Gene3D" id="3.40.640.10">
    <property type="entry name" value="Type I PLP-dependent aspartate aminotransferase-like (Major domain)"/>
    <property type="match status" value="1"/>
</dbReference>
<evidence type="ECO:0000259" key="11">
    <source>
        <dbReference type="PROSITE" id="PS50206"/>
    </source>
</evidence>
<evidence type="ECO:0000256" key="9">
    <source>
        <dbReference type="RuleBase" id="RU004504"/>
    </source>
</evidence>